<dbReference type="AlphaFoldDB" id="A0A1G9KBC4"/>
<evidence type="ECO:0000313" key="3">
    <source>
        <dbReference type="Proteomes" id="UP000198510"/>
    </source>
</evidence>
<name>A0A1G9KBC4_9BACT</name>
<accession>A0A1G9KBC4</accession>
<protein>
    <submittedName>
        <fullName evidence="2">CarboxypepD_reg-like domain-containing protein</fullName>
    </submittedName>
</protein>
<evidence type="ECO:0000313" key="2">
    <source>
        <dbReference type="EMBL" id="SDL46932.1"/>
    </source>
</evidence>
<dbReference type="Proteomes" id="UP000198510">
    <property type="component" value="Unassembled WGS sequence"/>
</dbReference>
<dbReference type="EMBL" id="FNFO01000006">
    <property type="protein sequence ID" value="SDL46932.1"/>
    <property type="molecule type" value="Genomic_DNA"/>
</dbReference>
<feature type="chain" id="PRO_5011444188" evidence="1">
    <location>
        <begin position="21"/>
        <end position="244"/>
    </location>
</feature>
<feature type="signal peptide" evidence="1">
    <location>
        <begin position="1"/>
        <end position="20"/>
    </location>
</feature>
<dbReference type="RefSeq" id="WP_089683789.1">
    <property type="nucleotide sequence ID" value="NZ_FNFO01000006.1"/>
</dbReference>
<gene>
    <name evidence="2" type="ORF">SAMN05421823_106108</name>
</gene>
<keyword evidence="1" id="KW-0732">Signal</keyword>
<evidence type="ECO:0000256" key="1">
    <source>
        <dbReference type="SAM" id="SignalP"/>
    </source>
</evidence>
<keyword evidence="3" id="KW-1185">Reference proteome</keyword>
<sequence length="244" mass="27585">MKAVLPIFLVFLLSWTCAWGQSAESPLMGHVLSRDSLQPVPGAHVMNLSTHEGVSATETGFFRLPVHLNDTVVVSAVGFYSDTLTVSARPDALVDILLLPRTYELETFVFERGDLKAFKEKFLALDLPEEPKVNMTGVDRYEGPIKPVKPTILNPVSLIYSKFDKRAKQERKVRVLERQQNFERLLATKFNEELVQDVTGLEGDSLKDFMNYCRLEAEFVASATEYDLRLAISDCYQSFQATRN</sequence>
<dbReference type="SUPFAM" id="SSF49464">
    <property type="entry name" value="Carboxypeptidase regulatory domain-like"/>
    <property type="match status" value="1"/>
</dbReference>
<proteinExistence type="predicted"/>
<dbReference type="STRING" id="1075417.SAMN05421823_106108"/>
<dbReference type="InterPro" id="IPR008969">
    <property type="entry name" value="CarboxyPept-like_regulatory"/>
</dbReference>
<dbReference type="OrthoDB" id="1116175at2"/>
<organism evidence="2 3">
    <name type="scientific">Catalinimonas alkaloidigena</name>
    <dbReference type="NCBI Taxonomy" id="1075417"/>
    <lineage>
        <taxon>Bacteria</taxon>
        <taxon>Pseudomonadati</taxon>
        <taxon>Bacteroidota</taxon>
        <taxon>Cytophagia</taxon>
        <taxon>Cytophagales</taxon>
        <taxon>Catalimonadaceae</taxon>
        <taxon>Catalinimonas</taxon>
    </lineage>
</organism>
<dbReference type="Pfam" id="PF13715">
    <property type="entry name" value="CarbopepD_reg_2"/>
    <property type="match status" value="1"/>
</dbReference>
<reference evidence="2 3" key="1">
    <citation type="submission" date="2016-10" db="EMBL/GenBank/DDBJ databases">
        <authorList>
            <person name="de Groot N.N."/>
        </authorList>
    </citation>
    <scope>NUCLEOTIDE SEQUENCE [LARGE SCALE GENOMIC DNA]</scope>
    <source>
        <strain evidence="2 3">DSM 25186</strain>
    </source>
</reference>